<feature type="compositionally biased region" description="Basic and acidic residues" evidence="1">
    <location>
        <begin position="19"/>
        <end position="29"/>
    </location>
</feature>
<gene>
    <name evidence="2" type="ORF">MAR_027249</name>
</gene>
<protein>
    <submittedName>
        <fullName evidence="2">Uncharacterized protein</fullName>
    </submittedName>
</protein>
<dbReference type="EMBL" id="CP111019">
    <property type="protein sequence ID" value="WAR13069.1"/>
    <property type="molecule type" value="Genomic_DNA"/>
</dbReference>
<reference evidence="2" key="1">
    <citation type="submission" date="2022-11" db="EMBL/GenBank/DDBJ databases">
        <title>Centuries of genome instability and evolution in soft-shell clam transmissible cancer (bioRxiv).</title>
        <authorList>
            <person name="Hart S.F.M."/>
            <person name="Yonemitsu M.A."/>
            <person name="Giersch R.M."/>
            <person name="Beal B.F."/>
            <person name="Arriagada G."/>
            <person name="Davis B.W."/>
            <person name="Ostrander E.A."/>
            <person name="Goff S.P."/>
            <person name="Metzger M.J."/>
        </authorList>
    </citation>
    <scope>NUCLEOTIDE SEQUENCE</scope>
    <source>
        <strain evidence="2">MELC-2E11</strain>
        <tissue evidence="2">Siphon/mantle</tissue>
    </source>
</reference>
<accession>A0ABY7EXB6</accession>
<keyword evidence="3" id="KW-1185">Reference proteome</keyword>
<organism evidence="2 3">
    <name type="scientific">Mya arenaria</name>
    <name type="common">Soft-shell clam</name>
    <dbReference type="NCBI Taxonomy" id="6604"/>
    <lineage>
        <taxon>Eukaryota</taxon>
        <taxon>Metazoa</taxon>
        <taxon>Spiralia</taxon>
        <taxon>Lophotrochozoa</taxon>
        <taxon>Mollusca</taxon>
        <taxon>Bivalvia</taxon>
        <taxon>Autobranchia</taxon>
        <taxon>Heteroconchia</taxon>
        <taxon>Euheterodonta</taxon>
        <taxon>Imparidentia</taxon>
        <taxon>Neoheterodontei</taxon>
        <taxon>Myida</taxon>
        <taxon>Myoidea</taxon>
        <taxon>Myidae</taxon>
        <taxon>Mya</taxon>
    </lineage>
</organism>
<dbReference type="Proteomes" id="UP001164746">
    <property type="component" value="Chromosome 8"/>
</dbReference>
<proteinExistence type="predicted"/>
<evidence type="ECO:0000313" key="2">
    <source>
        <dbReference type="EMBL" id="WAR13069.1"/>
    </source>
</evidence>
<feature type="region of interest" description="Disordered" evidence="1">
    <location>
        <begin position="1"/>
        <end position="30"/>
    </location>
</feature>
<evidence type="ECO:0000256" key="1">
    <source>
        <dbReference type="SAM" id="MobiDB-lite"/>
    </source>
</evidence>
<sequence length="73" mass="9304">MAEYRKRKRENQDTYEQYKASERERDREKRKCRRNWVKAKRSSRGFYVLHHRFLPRQMNTNMHLHRTHIDLTQ</sequence>
<evidence type="ECO:0000313" key="3">
    <source>
        <dbReference type="Proteomes" id="UP001164746"/>
    </source>
</evidence>
<name>A0ABY7EXB6_MYAAR</name>